<accession>A0A511QW75</accession>
<organism evidence="1 2">
    <name type="scientific">Vibrio superstes NBRC 103154</name>
    <dbReference type="NCBI Taxonomy" id="1219062"/>
    <lineage>
        <taxon>Bacteria</taxon>
        <taxon>Pseudomonadati</taxon>
        <taxon>Pseudomonadota</taxon>
        <taxon>Gammaproteobacteria</taxon>
        <taxon>Vibrionales</taxon>
        <taxon>Vibrionaceae</taxon>
        <taxon>Vibrio</taxon>
    </lineage>
</organism>
<gene>
    <name evidence="1" type="ORF">VSU01S_38600</name>
</gene>
<comment type="caution">
    <text evidence="1">The sequence shown here is derived from an EMBL/GenBank/DDBJ whole genome shotgun (WGS) entry which is preliminary data.</text>
</comment>
<sequence length="41" mass="4382">MPIPSHTSGGNLKILIRVPNDYVDGDACVNQIARGYGTLQP</sequence>
<reference evidence="1 2" key="1">
    <citation type="submission" date="2019-07" db="EMBL/GenBank/DDBJ databases">
        <title>Whole genome shotgun sequence of Vibrio superstes NBRC 103154.</title>
        <authorList>
            <person name="Hosoyama A."/>
            <person name="Uohara A."/>
            <person name="Ohji S."/>
            <person name="Ichikawa N."/>
        </authorList>
    </citation>
    <scope>NUCLEOTIDE SEQUENCE [LARGE SCALE GENOMIC DNA]</scope>
    <source>
        <strain evidence="1 2">NBRC 103154</strain>
    </source>
</reference>
<dbReference type="EMBL" id="BJXK01000027">
    <property type="protein sequence ID" value="GEM81615.1"/>
    <property type="molecule type" value="Genomic_DNA"/>
</dbReference>
<protein>
    <submittedName>
        <fullName evidence="1">Uncharacterized protein</fullName>
    </submittedName>
</protein>
<dbReference type="Proteomes" id="UP000321113">
    <property type="component" value="Unassembled WGS sequence"/>
</dbReference>
<evidence type="ECO:0000313" key="1">
    <source>
        <dbReference type="EMBL" id="GEM81615.1"/>
    </source>
</evidence>
<evidence type="ECO:0000313" key="2">
    <source>
        <dbReference type="Proteomes" id="UP000321113"/>
    </source>
</evidence>
<proteinExistence type="predicted"/>
<keyword evidence="2" id="KW-1185">Reference proteome</keyword>
<name>A0A511QW75_9VIBR</name>
<dbReference type="AlphaFoldDB" id="A0A511QW75"/>